<keyword evidence="4" id="KW-1185">Reference proteome</keyword>
<dbReference type="Gene3D" id="3.60.10.10">
    <property type="entry name" value="Endonuclease/exonuclease/phosphatase"/>
    <property type="match status" value="1"/>
</dbReference>
<feature type="chain" id="PRO_5046971860" description="Endonuclease/exonuclease/phosphatase domain-containing protein" evidence="1">
    <location>
        <begin position="32"/>
        <end position="514"/>
    </location>
</feature>
<name>A0ABQ5MXW0_9MICC</name>
<dbReference type="RefSeq" id="WP_264796913.1">
    <property type="nucleotide sequence ID" value="NZ_BRVS01000024.1"/>
</dbReference>
<feature type="domain" description="Endonuclease/exonuclease/phosphatase" evidence="2">
    <location>
        <begin position="270"/>
        <end position="504"/>
    </location>
</feature>
<dbReference type="EMBL" id="BRVS01000024">
    <property type="protein sequence ID" value="GLB68821.1"/>
    <property type="molecule type" value="Genomic_DNA"/>
</dbReference>
<accession>A0ABQ5MXW0</accession>
<organism evidence="3 4">
    <name type="scientific">Arthrobacter mangrovi</name>
    <dbReference type="NCBI Taxonomy" id="2966350"/>
    <lineage>
        <taxon>Bacteria</taxon>
        <taxon>Bacillati</taxon>
        <taxon>Actinomycetota</taxon>
        <taxon>Actinomycetes</taxon>
        <taxon>Micrococcales</taxon>
        <taxon>Micrococcaceae</taxon>
        <taxon>Arthrobacter</taxon>
    </lineage>
</organism>
<evidence type="ECO:0000313" key="3">
    <source>
        <dbReference type="EMBL" id="GLB68821.1"/>
    </source>
</evidence>
<dbReference type="SUPFAM" id="SSF49265">
    <property type="entry name" value="Fibronectin type III"/>
    <property type="match status" value="1"/>
</dbReference>
<dbReference type="Gene3D" id="2.60.40.10">
    <property type="entry name" value="Immunoglobulins"/>
    <property type="match status" value="2"/>
</dbReference>
<gene>
    <name evidence="3" type="ORF">AHIS1636_32640</name>
</gene>
<keyword evidence="1" id="KW-0732">Signal</keyword>
<dbReference type="SUPFAM" id="SSF56219">
    <property type="entry name" value="DNase I-like"/>
    <property type="match status" value="1"/>
</dbReference>
<dbReference type="InterPro" id="IPR036691">
    <property type="entry name" value="Endo/exonu/phosph_ase_sf"/>
</dbReference>
<dbReference type="InterPro" id="IPR005135">
    <property type="entry name" value="Endo/exonuclease/phosphatase"/>
</dbReference>
<proteinExistence type="predicted"/>
<comment type="caution">
    <text evidence="3">The sequence shown here is derived from an EMBL/GenBank/DDBJ whole genome shotgun (WGS) entry which is preliminary data.</text>
</comment>
<dbReference type="InterPro" id="IPR013783">
    <property type="entry name" value="Ig-like_fold"/>
</dbReference>
<evidence type="ECO:0000313" key="4">
    <source>
        <dbReference type="Proteomes" id="UP001209654"/>
    </source>
</evidence>
<feature type="signal peptide" evidence="1">
    <location>
        <begin position="1"/>
        <end position="31"/>
    </location>
</feature>
<evidence type="ECO:0000259" key="2">
    <source>
        <dbReference type="Pfam" id="PF03372"/>
    </source>
</evidence>
<evidence type="ECO:0000256" key="1">
    <source>
        <dbReference type="SAM" id="SignalP"/>
    </source>
</evidence>
<protein>
    <recommendedName>
        <fullName evidence="2">Endonuclease/exonuclease/phosphatase domain-containing protein</fullName>
    </recommendedName>
</protein>
<sequence>MDFTPLRRAAATLLAASLLGATVSVPGPAAASPLLTVTAEISAILAAPKLVSAGYTGFTLDWEAVTGANRYEVRYSTRSDLLGAPVVEKVHSRYLGDLEDATTYYIQYRALYREPGSDYGEYVRSAWSPTLKATTQANYPGAFTTLKTTGGQDSITVSWNRTADTTHYTVTIADNMAMTLRPRTFSNVAGTSLKITGLTHGSRSSMPSFIRVYAHNKTYKTRTSARLTAYPAAPAVAGTEPLAVASQNLLCASCTVTGAPHWNTRKLTHLKTIKAKNPDVLLLQEAMNVNIPGTASTKAMTDFQARLKTIGYALDRTPEKAGTKHYWNRVAYKSSKYSVVKRGTFALPTPAGQDRRGAAWVALKSKKTGKIFYAVSYHVDPKLPLTGSVSKTAVMQTIDRQLKTINTRNRPVVVGGDMNSSFYQLPSNAPHEAFIKAGWTDTASSAVKTDFLYPTTNGFRKQQASTFGRIDYVFTKSIPGTVSYENVLDIDAAGRLLSTPGSDHNMVLAKLKLK</sequence>
<dbReference type="Proteomes" id="UP001209654">
    <property type="component" value="Unassembled WGS sequence"/>
</dbReference>
<dbReference type="Pfam" id="PF03372">
    <property type="entry name" value="Exo_endo_phos"/>
    <property type="match status" value="1"/>
</dbReference>
<reference evidence="3 4" key="1">
    <citation type="journal article" date="2023" name="Int. J. Syst. Evol. Microbiol.">
        <title>Arthrobacter mangrovi sp. nov., an actinobacterium isolated from the rhizosphere of a mangrove.</title>
        <authorList>
            <person name="Hamada M."/>
            <person name="Saitou S."/>
            <person name="Enomoto N."/>
            <person name="Nanri K."/>
            <person name="Hidaka K."/>
            <person name="Miura T."/>
            <person name="Tamura T."/>
        </authorList>
    </citation>
    <scope>NUCLEOTIDE SEQUENCE [LARGE SCALE GENOMIC DNA]</scope>
    <source>
        <strain evidence="3 4">NBRC 112813</strain>
    </source>
</reference>
<dbReference type="InterPro" id="IPR036116">
    <property type="entry name" value="FN3_sf"/>
</dbReference>